<dbReference type="Proteomes" id="UP000473854">
    <property type="component" value="Unassembled WGS sequence"/>
</dbReference>
<evidence type="ECO:0000313" key="3">
    <source>
        <dbReference type="Proteomes" id="UP000473854"/>
    </source>
</evidence>
<dbReference type="EMBL" id="WLYL01000001">
    <property type="protein sequence ID" value="MTD09903.1"/>
    <property type="molecule type" value="Genomic_DNA"/>
</dbReference>
<gene>
    <name evidence="2" type="ORF">GIX10_00330</name>
</gene>
<protein>
    <submittedName>
        <fullName evidence="2">Uncharacterized protein</fullName>
    </submittedName>
</protein>
<dbReference type="AlphaFoldDB" id="A0A6L6GB56"/>
<name>A0A6L6GB56_9GAMM</name>
<sequence length="169" mass="19148">MQITISKDSLSTEKHPSEWVTHPDGGDYLIAGINRPSFQYMQDSHQQKERMVRESGALITDDFVEQSNRVFSGIVGKYLVLGWRDIPAKIEYSAQMAHDLLAYGKSPEDDEYGMKLGLWVITQAQRIQIEADRKKSEILGKSLNSTDGQKNQDVLPTTKKRSTKSSEKK</sequence>
<accession>A0A6L6GB56</accession>
<reference evidence="2 3" key="1">
    <citation type="submission" date="2019-11" db="EMBL/GenBank/DDBJ databases">
        <authorList>
            <person name="An D."/>
        </authorList>
    </citation>
    <scope>NUCLEOTIDE SEQUENCE [LARGE SCALE GENOMIC DNA]</scope>
    <source>
        <strain evidence="2 3">YIM 103518</strain>
    </source>
</reference>
<evidence type="ECO:0000256" key="1">
    <source>
        <dbReference type="SAM" id="MobiDB-lite"/>
    </source>
</evidence>
<feature type="compositionally biased region" description="Polar residues" evidence="1">
    <location>
        <begin position="142"/>
        <end position="155"/>
    </location>
</feature>
<organism evidence="2 3">
    <name type="scientific">Acinetobacter faecalis</name>
    <dbReference type="NCBI Taxonomy" id="2665161"/>
    <lineage>
        <taxon>Bacteria</taxon>
        <taxon>Pseudomonadati</taxon>
        <taxon>Pseudomonadota</taxon>
        <taxon>Gammaproteobacteria</taxon>
        <taxon>Moraxellales</taxon>
        <taxon>Moraxellaceae</taxon>
        <taxon>Acinetobacter</taxon>
    </lineage>
</organism>
<evidence type="ECO:0000313" key="2">
    <source>
        <dbReference type="EMBL" id="MTD09903.1"/>
    </source>
</evidence>
<proteinExistence type="predicted"/>
<comment type="caution">
    <text evidence="2">The sequence shown here is derived from an EMBL/GenBank/DDBJ whole genome shotgun (WGS) entry which is preliminary data.</text>
</comment>
<feature type="region of interest" description="Disordered" evidence="1">
    <location>
        <begin position="139"/>
        <end position="169"/>
    </location>
</feature>